<dbReference type="RefSeq" id="WP_137062661.1">
    <property type="nucleotide sequence ID" value="NZ_PNXQ01000014.1"/>
</dbReference>
<gene>
    <name evidence="1" type="ORF">C1I60_16220</name>
</gene>
<proteinExistence type="predicted"/>
<name>A0A4U2PU22_9BACL</name>
<dbReference type="EMBL" id="PNXQ01000014">
    <property type="protein sequence ID" value="TKH43063.1"/>
    <property type="molecule type" value="Genomic_DNA"/>
</dbReference>
<sequence>MDTMTWIQNWFAQHCNGVWEHAEGIQILTLDNPGWSIFIHLEGTILAEKDFEPISVERSESDWIHCKKAETTFKGYGGVQNLNELLIIFKNWVESLE</sequence>
<evidence type="ECO:0000313" key="2">
    <source>
        <dbReference type="Proteomes" id="UP000308114"/>
    </source>
</evidence>
<reference evidence="1 2" key="1">
    <citation type="submission" date="2018-01" db="EMBL/GenBank/DDBJ databases">
        <title>Bacillales members from the olive rhizosphere are effective biological control agents against Verticillium dahliae.</title>
        <authorList>
            <person name="Gomez-Lama C."/>
            <person name="Legarda G."/>
            <person name="Ruano-Rosa D."/>
            <person name="Pizarro-Tobias P."/>
            <person name="Valverde-Corredor A."/>
            <person name="Niqui J.L."/>
            <person name="Trivino J.C."/>
            <person name="Roca A."/>
            <person name="Mercado-Blanco J."/>
        </authorList>
    </citation>
    <scope>NUCLEOTIDE SEQUENCE [LARGE SCALE GENOMIC DNA]</scope>
    <source>
        <strain evidence="1 2">PIC167</strain>
    </source>
</reference>
<comment type="caution">
    <text evidence="1">The sequence shown here is derived from an EMBL/GenBank/DDBJ whole genome shotgun (WGS) entry which is preliminary data.</text>
</comment>
<organism evidence="1 2">
    <name type="scientific">Paenibacillus terrae</name>
    <dbReference type="NCBI Taxonomy" id="159743"/>
    <lineage>
        <taxon>Bacteria</taxon>
        <taxon>Bacillati</taxon>
        <taxon>Bacillota</taxon>
        <taxon>Bacilli</taxon>
        <taxon>Bacillales</taxon>
        <taxon>Paenibacillaceae</taxon>
        <taxon>Paenibacillus</taxon>
    </lineage>
</organism>
<dbReference type="InterPro" id="IPR028228">
    <property type="entry name" value="Imm53"/>
</dbReference>
<protein>
    <submittedName>
        <fullName evidence="1">Rhodanese-related sulfurtransferase</fullName>
    </submittedName>
</protein>
<keyword evidence="1" id="KW-0808">Transferase</keyword>
<dbReference type="Pfam" id="PF15580">
    <property type="entry name" value="Imm53"/>
    <property type="match status" value="1"/>
</dbReference>
<evidence type="ECO:0000313" key="1">
    <source>
        <dbReference type="EMBL" id="TKH43063.1"/>
    </source>
</evidence>
<accession>A0A4U2PU22</accession>
<dbReference type="Proteomes" id="UP000308114">
    <property type="component" value="Unassembled WGS sequence"/>
</dbReference>
<dbReference type="AlphaFoldDB" id="A0A4U2PU22"/>
<dbReference type="GO" id="GO:0016740">
    <property type="term" value="F:transferase activity"/>
    <property type="evidence" value="ECO:0007669"/>
    <property type="project" value="UniProtKB-KW"/>
</dbReference>